<dbReference type="AlphaFoldDB" id="A0A1N7L3L9"/>
<dbReference type="InterPro" id="IPR036052">
    <property type="entry name" value="TrpB-like_PALP_sf"/>
</dbReference>
<dbReference type="Pfam" id="PF00291">
    <property type="entry name" value="PALP"/>
    <property type="match status" value="1"/>
</dbReference>
<dbReference type="InterPro" id="IPR001926">
    <property type="entry name" value="TrpB-like_PALP"/>
</dbReference>
<evidence type="ECO:0000256" key="2">
    <source>
        <dbReference type="ARBA" id="ARBA00022898"/>
    </source>
</evidence>
<evidence type="ECO:0000259" key="3">
    <source>
        <dbReference type="Pfam" id="PF00291"/>
    </source>
</evidence>
<dbReference type="Proteomes" id="UP000185999">
    <property type="component" value="Unassembled WGS sequence"/>
</dbReference>
<dbReference type="SUPFAM" id="SSF53686">
    <property type="entry name" value="Tryptophan synthase beta subunit-like PLP-dependent enzymes"/>
    <property type="match status" value="1"/>
</dbReference>
<accession>A0A1N7L3L9</accession>
<keyword evidence="2" id="KW-0663">Pyridoxal phosphate</keyword>
<protein>
    <submittedName>
        <fullName evidence="4">Diaminopropionate ammonia-lyase</fullName>
    </submittedName>
</protein>
<organism evidence="4 5">
    <name type="scientific">Neptunomonas antarctica</name>
    <dbReference type="NCBI Taxonomy" id="619304"/>
    <lineage>
        <taxon>Bacteria</taxon>
        <taxon>Pseudomonadati</taxon>
        <taxon>Pseudomonadota</taxon>
        <taxon>Gammaproteobacteria</taxon>
        <taxon>Oceanospirillales</taxon>
        <taxon>Oceanospirillaceae</taxon>
        <taxon>Neptunomonas</taxon>
    </lineage>
</organism>
<proteinExistence type="predicted"/>
<sequence length="398" mass="42475">MIMLILNGALTHFANPAANSKNLYSDSQRDVISIARAADAIEDIKTWPGYAETPLHSLTAMAEDAGLGAIWYKDESQRFGLKSFKALGGAYAVACQLQNVLETQLGHRPSTADLLDGQYKDAVSKMVVSCATDGNHGRSVAWGAQMFGCGCVIYIHRDVSEGRKEAMQAFDADVIRITGNYDESVRQADADAKANGRIIVSDTSYEGYMEVPKDVALGYTVMLAEIVEQLEGDIPTHVFIQGGVGGLASAVAGYFWDLWGERRPRFVVVEPVEANCLQLSAKAGKPVVVEGDLNTLMAGLACGEVSALAWQILSNGADDFMTLSEEAVAETMQMLAKGYKGDPAIEAGESAVPGLAAAVIAARQEEFASALHLNAWSKVLVLGTEGATDPELYKQLVG</sequence>
<comment type="cofactor">
    <cofactor evidence="1">
        <name>pyridoxal 5'-phosphate</name>
        <dbReference type="ChEBI" id="CHEBI:597326"/>
    </cofactor>
</comment>
<evidence type="ECO:0000313" key="5">
    <source>
        <dbReference type="Proteomes" id="UP000185999"/>
    </source>
</evidence>
<gene>
    <name evidence="4" type="ORF">SAMN05421760_103208</name>
</gene>
<dbReference type="NCBIfam" id="TIGR01747">
    <property type="entry name" value="diampropi_NH3ly"/>
    <property type="match status" value="1"/>
</dbReference>
<keyword evidence="4" id="KW-0456">Lyase</keyword>
<feature type="domain" description="Tryptophan synthase beta chain-like PALP" evidence="3">
    <location>
        <begin position="48"/>
        <end position="367"/>
    </location>
</feature>
<dbReference type="STRING" id="619304.SAMN05421760_103208"/>
<evidence type="ECO:0000256" key="1">
    <source>
        <dbReference type="ARBA" id="ARBA00001933"/>
    </source>
</evidence>
<dbReference type="InterPro" id="IPR010081">
    <property type="entry name" value="DiNH2opropionate_NH3_lyase"/>
</dbReference>
<dbReference type="Gene3D" id="3.40.50.1100">
    <property type="match status" value="2"/>
</dbReference>
<dbReference type="PANTHER" id="PTHR42937">
    <property type="match status" value="1"/>
</dbReference>
<dbReference type="CDD" id="cd00640">
    <property type="entry name" value="Trp-synth-beta_II"/>
    <property type="match status" value="1"/>
</dbReference>
<dbReference type="PANTHER" id="PTHR42937:SF1">
    <property type="entry name" value="DIAMINOPROPIONATE AMMONIA-LYASE"/>
    <property type="match status" value="1"/>
</dbReference>
<reference evidence="5" key="1">
    <citation type="submission" date="2017-01" db="EMBL/GenBank/DDBJ databases">
        <authorList>
            <person name="Varghese N."/>
            <person name="Submissions S."/>
        </authorList>
    </citation>
    <scope>NUCLEOTIDE SEQUENCE [LARGE SCALE GENOMIC DNA]</scope>
    <source>
        <strain evidence="5">DSM 22306</strain>
    </source>
</reference>
<dbReference type="EMBL" id="FTOE01000003">
    <property type="protein sequence ID" value="SIS68465.1"/>
    <property type="molecule type" value="Genomic_DNA"/>
</dbReference>
<dbReference type="GO" id="GO:0008838">
    <property type="term" value="F:diaminopropionate ammonia-lyase activity"/>
    <property type="evidence" value="ECO:0007669"/>
    <property type="project" value="InterPro"/>
</dbReference>
<dbReference type="GO" id="GO:0030170">
    <property type="term" value="F:pyridoxal phosphate binding"/>
    <property type="evidence" value="ECO:0007669"/>
    <property type="project" value="InterPro"/>
</dbReference>
<dbReference type="NCBIfam" id="NF006058">
    <property type="entry name" value="PRK08206.1"/>
    <property type="match status" value="1"/>
</dbReference>
<evidence type="ECO:0000313" key="4">
    <source>
        <dbReference type="EMBL" id="SIS68465.1"/>
    </source>
</evidence>
<keyword evidence="5" id="KW-1185">Reference proteome</keyword>
<name>A0A1N7L3L9_9GAMM</name>